<protein>
    <submittedName>
        <fullName evidence="1">Uncharacterized protein</fullName>
    </submittedName>
</protein>
<comment type="caution">
    <text evidence="1">The sequence shown here is derived from an EMBL/GenBank/DDBJ whole genome shotgun (WGS) entry which is preliminary data.</text>
</comment>
<proteinExistence type="predicted"/>
<keyword evidence="2" id="KW-1185">Reference proteome</keyword>
<organism evidence="1 2">
    <name type="scientific">Mycena maculata</name>
    <dbReference type="NCBI Taxonomy" id="230809"/>
    <lineage>
        <taxon>Eukaryota</taxon>
        <taxon>Fungi</taxon>
        <taxon>Dikarya</taxon>
        <taxon>Basidiomycota</taxon>
        <taxon>Agaricomycotina</taxon>
        <taxon>Agaricomycetes</taxon>
        <taxon>Agaricomycetidae</taxon>
        <taxon>Agaricales</taxon>
        <taxon>Marasmiineae</taxon>
        <taxon>Mycenaceae</taxon>
        <taxon>Mycena</taxon>
    </lineage>
</organism>
<gene>
    <name evidence="1" type="ORF">DFH07DRAFT_979593</name>
</gene>
<reference evidence="1" key="1">
    <citation type="submission" date="2023-03" db="EMBL/GenBank/DDBJ databases">
        <title>Massive genome expansion in bonnet fungi (Mycena s.s.) driven by repeated elements and novel gene families across ecological guilds.</title>
        <authorList>
            <consortium name="Lawrence Berkeley National Laboratory"/>
            <person name="Harder C.B."/>
            <person name="Miyauchi S."/>
            <person name="Viragh M."/>
            <person name="Kuo A."/>
            <person name="Thoen E."/>
            <person name="Andreopoulos B."/>
            <person name="Lu D."/>
            <person name="Skrede I."/>
            <person name="Drula E."/>
            <person name="Henrissat B."/>
            <person name="Morin E."/>
            <person name="Kohler A."/>
            <person name="Barry K."/>
            <person name="LaButti K."/>
            <person name="Morin E."/>
            <person name="Salamov A."/>
            <person name="Lipzen A."/>
            <person name="Mereny Z."/>
            <person name="Hegedus B."/>
            <person name="Baldrian P."/>
            <person name="Stursova M."/>
            <person name="Weitz H."/>
            <person name="Taylor A."/>
            <person name="Grigoriev I.V."/>
            <person name="Nagy L.G."/>
            <person name="Martin F."/>
            <person name="Kauserud H."/>
        </authorList>
    </citation>
    <scope>NUCLEOTIDE SEQUENCE</scope>
    <source>
        <strain evidence="1">CBHHK188m</strain>
    </source>
</reference>
<dbReference type="Proteomes" id="UP001215280">
    <property type="component" value="Unassembled WGS sequence"/>
</dbReference>
<dbReference type="EMBL" id="JARJLG010000112">
    <property type="protein sequence ID" value="KAJ7743494.1"/>
    <property type="molecule type" value="Genomic_DNA"/>
</dbReference>
<name>A0AAD7N312_9AGAR</name>
<dbReference type="AlphaFoldDB" id="A0AAD7N312"/>
<evidence type="ECO:0000313" key="1">
    <source>
        <dbReference type="EMBL" id="KAJ7743494.1"/>
    </source>
</evidence>
<accession>A0AAD7N312</accession>
<sequence length="565" mass="64427">MSPRRDQGCRALPPRRLPCAPTSTCAMQSSRNPLHVPELLHHCIGFVPNVRLDLLACALVAHAWVYPAQSRLFKNIDPWNSVKPRGHDIDHNTVWLRLLDLFDTRPHLIRHVRRLRVHSCDLTNNTIAEIASIRFAGLTDLSIQTVVVQPCFAEAMKELVGLPTLLRVDIEGAFRKLEPFLQIWSRFSRSIRILSFGCWLGPMLDFDSAPNSFTPINLESLALKPGLLRKAAMWLRHRTCPLNVSRLRVLSVGAYTEMLYWRRFTPAHSTIEALEFDIQRNRTVNLSSFPQLTHVRVFLAPSPENWTRILETFSTILPINRLQSIAIWGSKDAYEYEEIWRRLDSLLSQRLVSSSATIELQIKEPLWFDPVPFFPELDSRNMVRPLSCWVFLAYHLAQFRPTAFDLRWPNFREAYNQSFMMWGRALRQFSPHNVLTPRLSDSRRRALAPERIGYVRINCGSGQHPSTTVNTKGLLLLAPAPGPRPCLHPSSHSFIYGVIVSGAAKLGRARDTAEAKDAVVKPSSVTVVGLFQLLSNYSHLGQYPDRDTLGQKEVSRINFTPPQNE</sequence>
<evidence type="ECO:0000313" key="2">
    <source>
        <dbReference type="Proteomes" id="UP001215280"/>
    </source>
</evidence>